<evidence type="ECO:0000313" key="1">
    <source>
        <dbReference type="EMBL" id="KDQ15971.1"/>
    </source>
</evidence>
<protein>
    <submittedName>
        <fullName evidence="1">Uncharacterized protein</fullName>
    </submittedName>
</protein>
<keyword evidence="2" id="KW-1185">Reference proteome</keyword>
<dbReference type="EMBL" id="KL198030">
    <property type="protein sequence ID" value="KDQ15971.1"/>
    <property type="molecule type" value="Genomic_DNA"/>
</dbReference>
<evidence type="ECO:0000313" key="2">
    <source>
        <dbReference type="Proteomes" id="UP000027195"/>
    </source>
</evidence>
<reference evidence="2" key="1">
    <citation type="journal article" date="2014" name="Proc. Natl. Acad. Sci. U.S.A.">
        <title>Extensive sampling of basidiomycete genomes demonstrates inadequacy of the white-rot/brown-rot paradigm for wood decay fungi.</title>
        <authorList>
            <person name="Riley R."/>
            <person name="Salamov A.A."/>
            <person name="Brown D.W."/>
            <person name="Nagy L.G."/>
            <person name="Floudas D."/>
            <person name="Held B.W."/>
            <person name="Levasseur A."/>
            <person name="Lombard V."/>
            <person name="Morin E."/>
            <person name="Otillar R."/>
            <person name="Lindquist E.A."/>
            <person name="Sun H."/>
            <person name="LaButti K.M."/>
            <person name="Schmutz J."/>
            <person name="Jabbour D."/>
            <person name="Luo H."/>
            <person name="Baker S.E."/>
            <person name="Pisabarro A.G."/>
            <person name="Walton J.D."/>
            <person name="Blanchette R.A."/>
            <person name="Henrissat B."/>
            <person name="Martin F."/>
            <person name="Cullen D."/>
            <person name="Hibbett D.S."/>
            <person name="Grigoriev I.V."/>
        </authorList>
    </citation>
    <scope>NUCLEOTIDE SEQUENCE [LARGE SCALE GENOMIC DNA]</scope>
    <source>
        <strain evidence="2">FD-172 SS1</strain>
    </source>
</reference>
<accession>A0A067MWQ4</accession>
<dbReference type="AlphaFoldDB" id="A0A067MWQ4"/>
<organism evidence="1 2">
    <name type="scientific">Botryobasidium botryosum (strain FD-172 SS1)</name>
    <dbReference type="NCBI Taxonomy" id="930990"/>
    <lineage>
        <taxon>Eukaryota</taxon>
        <taxon>Fungi</taxon>
        <taxon>Dikarya</taxon>
        <taxon>Basidiomycota</taxon>
        <taxon>Agaricomycotina</taxon>
        <taxon>Agaricomycetes</taxon>
        <taxon>Cantharellales</taxon>
        <taxon>Botryobasidiaceae</taxon>
        <taxon>Botryobasidium</taxon>
    </lineage>
</organism>
<sequence length="289" mass="32507">MQRIINYFKGQQPLKLETAYISRTNDTFTIGSQQPDCRTVMIGDISVTLRTAPTFRPAIDDLCGRLETSFEKLQGYCREHVDSLAPQYCFHSPSGGRRSFCKSREHLMDVRTGIKESGGASTFMSAETEAYRQAIQAATKSSLEAIMDATLAMINLTGLAPSVASRIAEELSSQFKSGAAPVGAYDATSTRSFNSFHMALVKKYRRYLRQYLCKCPLYRRHVDLYMRLGGWPCRVNGRSSSDDFSFELKYMTHISKQFADDSEKSAAAIHEFSSKIVEKIRCVLLKESE</sequence>
<proteinExistence type="predicted"/>
<dbReference type="Proteomes" id="UP000027195">
    <property type="component" value="Unassembled WGS sequence"/>
</dbReference>
<dbReference type="InParanoid" id="A0A067MWQ4"/>
<gene>
    <name evidence="1" type="ORF">BOTBODRAFT_187003</name>
</gene>
<name>A0A067MWQ4_BOTB1</name>
<dbReference type="HOGENOM" id="CLU_963067_0_0_1"/>